<dbReference type="PANTHER" id="PTHR30438:SF1">
    <property type="entry name" value="36 KDA ANTIGEN"/>
    <property type="match status" value="1"/>
</dbReference>
<keyword evidence="1" id="KW-1133">Transmembrane helix</keyword>
<proteinExistence type="predicted"/>
<name>A0A1L0A6R3_9GAMM</name>
<dbReference type="SUPFAM" id="SSF111369">
    <property type="entry name" value="HlyD-like secretion proteins"/>
    <property type="match status" value="1"/>
</dbReference>
<dbReference type="PANTHER" id="PTHR30438">
    <property type="entry name" value="36 KDA ANTIGEN-RELATED"/>
    <property type="match status" value="1"/>
</dbReference>
<evidence type="ECO:0000313" key="3">
    <source>
        <dbReference type="Proteomes" id="UP000183794"/>
    </source>
</evidence>
<evidence type="ECO:0000256" key="1">
    <source>
        <dbReference type="SAM" id="Phobius"/>
    </source>
</evidence>
<sequence length="332" mass="36622">MSNVKTGIIAVVALAVIGWLAFEFNSAYEPKNILLQGQIEAEQYNISSKIPGRIASVDVKKGELVSQGQLIFSLASPELEAKLAQAKAGRSAASAMRKQAESGAREQQIIAANDQWKKAQAAAELMEKTYQRVDNLYKDGVLPEQKRDEVYTKWQAAKYTQNAAYQGYQMAKEGARKETKQAAIEQERMAEGVVAEVESYTKDTKQYAQRDGEVVQILLKEGELAPTGFPVVSIVDIKDSWAVFNIREDLLPRLKKGTLLTARIPALGEGTYQYQISHIAVMGDYATWRSTDSAKGFDLRTFEIEARPVKPIADLRVGMSVLVELAPSATAQ</sequence>
<dbReference type="OrthoDB" id="9793801at2"/>
<dbReference type="EMBL" id="FPLD01000004">
    <property type="protein sequence ID" value="SGY81591.1"/>
    <property type="molecule type" value="Genomic_DNA"/>
</dbReference>
<keyword evidence="1" id="KW-0472">Membrane</keyword>
<dbReference type="AlphaFoldDB" id="A0A1L0A6R3"/>
<organism evidence="2 3">
    <name type="scientific">Moritella viscosa</name>
    <dbReference type="NCBI Taxonomy" id="80854"/>
    <lineage>
        <taxon>Bacteria</taxon>
        <taxon>Pseudomonadati</taxon>
        <taxon>Pseudomonadota</taxon>
        <taxon>Gammaproteobacteria</taxon>
        <taxon>Alteromonadales</taxon>
        <taxon>Moritellaceae</taxon>
        <taxon>Moritella</taxon>
    </lineage>
</organism>
<dbReference type="Proteomes" id="UP000183794">
    <property type="component" value="Unassembled WGS sequence"/>
</dbReference>
<accession>A0A1L0A6R3</accession>
<dbReference type="Gene3D" id="2.40.50.100">
    <property type="match status" value="1"/>
</dbReference>
<evidence type="ECO:0000313" key="2">
    <source>
        <dbReference type="EMBL" id="SGY81591.1"/>
    </source>
</evidence>
<feature type="transmembrane region" description="Helical" evidence="1">
    <location>
        <begin position="6"/>
        <end position="22"/>
    </location>
</feature>
<gene>
    <name evidence="2" type="ORF">NVI5450_0042</name>
</gene>
<dbReference type="Gene3D" id="2.40.30.170">
    <property type="match status" value="1"/>
</dbReference>
<keyword evidence="1" id="KW-0812">Transmembrane</keyword>
<reference evidence="2 3" key="1">
    <citation type="submission" date="2016-11" db="EMBL/GenBank/DDBJ databases">
        <authorList>
            <person name="Jaros S."/>
            <person name="Januszkiewicz K."/>
            <person name="Wedrychowicz H."/>
        </authorList>
    </citation>
    <scope>NUCLEOTIDE SEQUENCE [LARGE SCALE GENOMIC DNA]</scope>
    <source>
        <strain evidence="2">NVI 5450</strain>
    </source>
</reference>
<dbReference type="RefSeq" id="WP_075496592.1">
    <property type="nucleotide sequence ID" value="NZ_CAWRBC010000078.1"/>
</dbReference>
<dbReference type="Gene3D" id="1.10.287.470">
    <property type="entry name" value="Helix hairpin bin"/>
    <property type="match status" value="1"/>
</dbReference>
<protein>
    <submittedName>
        <fullName evidence="2">Uncharacterized protein</fullName>
    </submittedName>
</protein>